<evidence type="ECO:0000256" key="1">
    <source>
        <dbReference type="SAM" id="SignalP"/>
    </source>
</evidence>
<proteinExistence type="predicted"/>
<keyword evidence="4" id="KW-1185">Reference proteome</keyword>
<dbReference type="RefSeq" id="XP_013315894.1">
    <property type="nucleotide sequence ID" value="XM_013460440.1"/>
</dbReference>
<dbReference type="PANTHER" id="PTHR43355">
    <property type="entry name" value="FLAVIN REDUCTASE (NADPH)"/>
    <property type="match status" value="1"/>
</dbReference>
<dbReference type="GO" id="GO:0016646">
    <property type="term" value="F:oxidoreductase activity, acting on the CH-NH group of donors, NAD or NADP as acceptor"/>
    <property type="evidence" value="ECO:0007669"/>
    <property type="project" value="TreeGrafter"/>
</dbReference>
<feature type="chain" id="PRO_5005428028" description="NAD(P)-binding domain-containing protein" evidence="1">
    <location>
        <begin position="20"/>
        <end position="254"/>
    </location>
</feature>
<feature type="domain" description="NAD(P)-binding" evidence="2">
    <location>
        <begin position="7"/>
        <end position="174"/>
    </location>
</feature>
<dbReference type="InterPro" id="IPR051606">
    <property type="entry name" value="Polyketide_Oxido-like"/>
</dbReference>
<dbReference type="OrthoDB" id="10254221at2759"/>
<reference evidence="3 4" key="1">
    <citation type="submission" date="2015-01" db="EMBL/GenBank/DDBJ databases">
        <title>The Genome Sequence of Exophiala xenobiotica CBS118157.</title>
        <authorList>
            <consortium name="The Broad Institute Genomics Platform"/>
            <person name="Cuomo C."/>
            <person name="de Hoog S."/>
            <person name="Gorbushina A."/>
            <person name="Stielow B."/>
            <person name="Teixiera M."/>
            <person name="Abouelleil A."/>
            <person name="Chapman S.B."/>
            <person name="Priest M."/>
            <person name="Young S.K."/>
            <person name="Wortman J."/>
            <person name="Nusbaum C."/>
            <person name="Birren B."/>
        </authorList>
    </citation>
    <scope>NUCLEOTIDE SEQUENCE [LARGE SCALE GENOMIC DNA]</scope>
    <source>
        <strain evidence="3 4">CBS 118157</strain>
    </source>
</reference>
<dbReference type="STRING" id="348802.A0A0D2EKV6"/>
<dbReference type="SUPFAM" id="SSF51735">
    <property type="entry name" value="NAD(P)-binding Rossmann-fold domains"/>
    <property type="match status" value="1"/>
</dbReference>
<accession>A0A0D2EKV6</accession>
<dbReference type="InterPro" id="IPR036291">
    <property type="entry name" value="NAD(P)-bd_dom_sf"/>
</dbReference>
<feature type="signal peptide" evidence="1">
    <location>
        <begin position="1"/>
        <end position="19"/>
    </location>
</feature>
<dbReference type="AlphaFoldDB" id="A0A0D2EKV6"/>
<dbReference type="PANTHER" id="PTHR43355:SF7">
    <property type="entry name" value="NAD(P)-BINDING DOMAIN-CONTAINING PROTEIN"/>
    <property type="match status" value="1"/>
</dbReference>
<evidence type="ECO:0000313" key="4">
    <source>
        <dbReference type="Proteomes" id="UP000054342"/>
    </source>
</evidence>
<evidence type="ECO:0000259" key="2">
    <source>
        <dbReference type="Pfam" id="PF13460"/>
    </source>
</evidence>
<name>A0A0D2EKV6_9EURO</name>
<protein>
    <recommendedName>
        <fullName evidence="2">NAD(P)-binding domain-containing protein</fullName>
    </recommendedName>
</protein>
<dbReference type="Pfam" id="PF13460">
    <property type="entry name" value="NAD_binding_10"/>
    <property type="match status" value="1"/>
</dbReference>
<keyword evidence="1" id="KW-0732">Signal</keyword>
<dbReference type="HOGENOM" id="CLU_066059_0_0_1"/>
<dbReference type="Gene3D" id="3.40.50.720">
    <property type="entry name" value="NAD(P)-binding Rossmann-like Domain"/>
    <property type="match status" value="1"/>
</dbReference>
<evidence type="ECO:0000313" key="3">
    <source>
        <dbReference type="EMBL" id="KIW55310.1"/>
    </source>
</evidence>
<dbReference type="GeneID" id="25329509"/>
<dbReference type="Proteomes" id="UP000054342">
    <property type="component" value="Unassembled WGS sequence"/>
</dbReference>
<sequence>MKVLLIGATGNLGIRLVAALLTHGHSVVAFVRSSNKLESLLPPSVYSQITVAQGNATDSVAIKRAILDSNCDAVVNTAGLAALPPWGKSELPAIFRAVLDAVREAGSEKKKPLRTWFLAGLGVLHYPGTETMLSNYIPIYLEHRQNLRLLKALPPTAVDWSMLCPSTMTPESQEVTVPTKTSRGRLIGNAATPPLWKDSWIKYIPLIGRPLLCAVNAGRYETTLEQNADFIASDLESYESRWSGTTVGVIDGSK</sequence>
<gene>
    <name evidence="3" type="ORF">PV05_07601</name>
</gene>
<dbReference type="EMBL" id="KN847320">
    <property type="protein sequence ID" value="KIW55310.1"/>
    <property type="molecule type" value="Genomic_DNA"/>
</dbReference>
<organism evidence="3 4">
    <name type="scientific">Exophiala xenobiotica</name>
    <dbReference type="NCBI Taxonomy" id="348802"/>
    <lineage>
        <taxon>Eukaryota</taxon>
        <taxon>Fungi</taxon>
        <taxon>Dikarya</taxon>
        <taxon>Ascomycota</taxon>
        <taxon>Pezizomycotina</taxon>
        <taxon>Eurotiomycetes</taxon>
        <taxon>Chaetothyriomycetidae</taxon>
        <taxon>Chaetothyriales</taxon>
        <taxon>Herpotrichiellaceae</taxon>
        <taxon>Exophiala</taxon>
    </lineage>
</organism>
<dbReference type="InterPro" id="IPR016040">
    <property type="entry name" value="NAD(P)-bd_dom"/>
</dbReference>